<evidence type="ECO:0000313" key="2">
    <source>
        <dbReference type="Proteomes" id="UP000479710"/>
    </source>
</evidence>
<reference evidence="1 2" key="1">
    <citation type="submission" date="2019-11" db="EMBL/GenBank/DDBJ databases">
        <title>Whole genome sequence of Oryza granulata.</title>
        <authorList>
            <person name="Li W."/>
        </authorList>
    </citation>
    <scope>NUCLEOTIDE SEQUENCE [LARGE SCALE GENOMIC DNA]</scope>
    <source>
        <strain evidence="2">cv. Menghai</strain>
        <tissue evidence="1">Leaf</tissue>
    </source>
</reference>
<dbReference type="OrthoDB" id="684573at2759"/>
<organism evidence="1 2">
    <name type="scientific">Oryza meyeriana var. granulata</name>
    <dbReference type="NCBI Taxonomy" id="110450"/>
    <lineage>
        <taxon>Eukaryota</taxon>
        <taxon>Viridiplantae</taxon>
        <taxon>Streptophyta</taxon>
        <taxon>Embryophyta</taxon>
        <taxon>Tracheophyta</taxon>
        <taxon>Spermatophyta</taxon>
        <taxon>Magnoliopsida</taxon>
        <taxon>Liliopsida</taxon>
        <taxon>Poales</taxon>
        <taxon>Poaceae</taxon>
        <taxon>BOP clade</taxon>
        <taxon>Oryzoideae</taxon>
        <taxon>Oryzeae</taxon>
        <taxon>Oryzinae</taxon>
        <taxon>Oryza</taxon>
        <taxon>Oryza meyeriana</taxon>
    </lineage>
</organism>
<gene>
    <name evidence="1" type="ORF">E2562_030313</name>
</gene>
<dbReference type="EMBL" id="SPHZ02000002">
    <property type="protein sequence ID" value="KAF0930148.1"/>
    <property type="molecule type" value="Genomic_DNA"/>
</dbReference>
<accession>A0A6G1EZQ7</accession>
<evidence type="ECO:0000313" key="1">
    <source>
        <dbReference type="EMBL" id="KAF0930148.1"/>
    </source>
</evidence>
<dbReference type="Proteomes" id="UP000479710">
    <property type="component" value="Unassembled WGS sequence"/>
</dbReference>
<keyword evidence="2" id="KW-1185">Reference proteome</keyword>
<sequence>MALVIVLEEDRRNCGTGYGNGQNMDGRRFCGWHAPLRFLKGKRDEQSLKSILKAYSNNRTLAVYVSPFAMSTTICSAVY</sequence>
<protein>
    <submittedName>
        <fullName evidence="1">Uncharacterized protein</fullName>
    </submittedName>
</protein>
<name>A0A6G1EZQ7_9ORYZ</name>
<dbReference type="AlphaFoldDB" id="A0A6G1EZQ7"/>
<comment type="caution">
    <text evidence="1">The sequence shown here is derived from an EMBL/GenBank/DDBJ whole genome shotgun (WGS) entry which is preliminary data.</text>
</comment>
<proteinExistence type="predicted"/>